<keyword evidence="2" id="KW-1133">Transmembrane helix</keyword>
<keyword evidence="2" id="KW-0472">Membrane</keyword>
<proteinExistence type="predicted"/>
<feature type="transmembrane region" description="Helical" evidence="2">
    <location>
        <begin position="205"/>
        <end position="225"/>
    </location>
</feature>
<organism evidence="3 4">
    <name type="scientific">Modicella reniformis</name>
    <dbReference type="NCBI Taxonomy" id="1440133"/>
    <lineage>
        <taxon>Eukaryota</taxon>
        <taxon>Fungi</taxon>
        <taxon>Fungi incertae sedis</taxon>
        <taxon>Mucoromycota</taxon>
        <taxon>Mortierellomycotina</taxon>
        <taxon>Mortierellomycetes</taxon>
        <taxon>Mortierellales</taxon>
        <taxon>Mortierellaceae</taxon>
        <taxon>Modicella</taxon>
    </lineage>
</organism>
<reference evidence="3" key="1">
    <citation type="journal article" date="2020" name="Fungal Divers.">
        <title>Resolving the Mortierellaceae phylogeny through synthesis of multi-gene phylogenetics and phylogenomics.</title>
        <authorList>
            <person name="Vandepol N."/>
            <person name="Liber J."/>
            <person name="Desiro A."/>
            <person name="Na H."/>
            <person name="Kennedy M."/>
            <person name="Barry K."/>
            <person name="Grigoriev I.V."/>
            <person name="Miller A.N."/>
            <person name="O'Donnell K."/>
            <person name="Stajich J.E."/>
            <person name="Bonito G."/>
        </authorList>
    </citation>
    <scope>NUCLEOTIDE SEQUENCE</scope>
    <source>
        <strain evidence="3">MES-2147</strain>
    </source>
</reference>
<evidence type="ECO:0000313" key="3">
    <source>
        <dbReference type="EMBL" id="KAF9937691.1"/>
    </source>
</evidence>
<accession>A0A9P6IM65</accession>
<evidence type="ECO:0000313" key="4">
    <source>
        <dbReference type="Proteomes" id="UP000749646"/>
    </source>
</evidence>
<evidence type="ECO:0000256" key="1">
    <source>
        <dbReference type="SAM" id="MobiDB-lite"/>
    </source>
</evidence>
<dbReference type="AlphaFoldDB" id="A0A9P6IM65"/>
<feature type="compositionally biased region" description="Basic residues" evidence="1">
    <location>
        <begin position="118"/>
        <end position="142"/>
    </location>
</feature>
<feature type="region of interest" description="Disordered" evidence="1">
    <location>
        <begin position="118"/>
        <end position="146"/>
    </location>
</feature>
<feature type="transmembrane region" description="Helical" evidence="2">
    <location>
        <begin position="172"/>
        <end position="193"/>
    </location>
</feature>
<sequence>MPFELQQEVLPIQLPMQPLNMSRRRASRSTVGVAAAAAAPESSNETSDNATVAVAINDVGNNKASGPATESGSYTVHPTSAPEAGGNESSSYTSPLAWLSRVITKAGQEERLHYHANGHHHHNRSHHHAHGYQPLHHSHSHHHQDPSVPLQKQLFSKATVVTLEKKYATVHWAAEFYCTITSPCFALPVLLYFDPAFRWSAPDIHITHFAIFLSVFTALTSTLYHATLFKIFSSMDACFATIMFYMNTIQLLRSLPDPYAMMIPDLISTIVHWEWTPYLLTIAMLTLFIVSWKRTAMLSLLLMVLMIPASIWGFVVHESWQGLGFGLIGLSMFAADRFKLFCGHSYWHLAGGLSLWYGIATGALAK</sequence>
<dbReference type="OrthoDB" id="2131449at2759"/>
<name>A0A9P6IM65_9FUNG</name>
<evidence type="ECO:0000256" key="2">
    <source>
        <dbReference type="SAM" id="Phobius"/>
    </source>
</evidence>
<keyword evidence="2" id="KW-0812">Transmembrane</keyword>
<feature type="transmembrane region" description="Helical" evidence="2">
    <location>
        <begin position="275"/>
        <end position="292"/>
    </location>
</feature>
<protein>
    <submittedName>
        <fullName evidence="3">Uncharacterized protein</fullName>
    </submittedName>
</protein>
<keyword evidence="4" id="KW-1185">Reference proteome</keyword>
<feature type="transmembrane region" description="Helical" evidence="2">
    <location>
        <begin position="346"/>
        <end position="365"/>
    </location>
</feature>
<comment type="caution">
    <text evidence="3">The sequence shown here is derived from an EMBL/GenBank/DDBJ whole genome shotgun (WGS) entry which is preliminary data.</text>
</comment>
<gene>
    <name evidence="3" type="ORF">BGZ65_001138</name>
</gene>
<feature type="transmembrane region" description="Helical" evidence="2">
    <location>
        <begin position="299"/>
        <end position="317"/>
    </location>
</feature>
<dbReference type="Proteomes" id="UP000749646">
    <property type="component" value="Unassembled WGS sequence"/>
</dbReference>
<feature type="region of interest" description="Disordered" evidence="1">
    <location>
        <begin position="63"/>
        <end position="92"/>
    </location>
</feature>
<feature type="compositionally biased region" description="Polar residues" evidence="1">
    <location>
        <begin position="63"/>
        <end position="78"/>
    </location>
</feature>
<dbReference type="EMBL" id="JAAAHW010009662">
    <property type="protein sequence ID" value="KAF9937691.1"/>
    <property type="molecule type" value="Genomic_DNA"/>
</dbReference>